<proteinExistence type="predicted"/>
<keyword evidence="1" id="KW-0812">Transmembrane</keyword>
<evidence type="ECO:0000313" key="3">
    <source>
        <dbReference type="Proteomes" id="UP000199501"/>
    </source>
</evidence>
<dbReference type="AlphaFoldDB" id="A0A1G6LYW1"/>
<feature type="transmembrane region" description="Helical" evidence="1">
    <location>
        <begin position="193"/>
        <end position="213"/>
    </location>
</feature>
<feature type="transmembrane region" description="Helical" evidence="1">
    <location>
        <begin position="113"/>
        <end position="131"/>
    </location>
</feature>
<dbReference type="EMBL" id="FMZZ01000002">
    <property type="protein sequence ID" value="SDC48409.1"/>
    <property type="molecule type" value="Genomic_DNA"/>
</dbReference>
<feature type="transmembrane region" description="Helical" evidence="1">
    <location>
        <begin position="253"/>
        <end position="271"/>
    </location>
</feature>
<protein>
    <submittedName>
        <fullName evidence="2">Uncharacterized protein</fullName>
    </submittedName>
</protein>
<feature type="transmembrane region" description="Helical" evidence="1">
    <location>
        <begin position="76"/>
        <end position="93"/>
    </location>
</feature>
<dbReference type="STRING" id="1271860.SAMN05216174_102301"/>
<feature type="transmembrane region" description="Helical" evidence="1">
    <location>
        <begin position="168"/>
        <end position="187"/>
    </location>
</feature>
<keyword evidence="1" id="KW-1133">Transmembrane helix</keyword>
<keyword evidence="1" id="KW-0472">Membrane</keyword>
<dbReference type="Proteomes" id="UP000199501">
    <property type="component" value="Unassembled WGS sequence"/>
</dbReference>
<evidence type="ECO:0000256" key="1">
    <source>
        <dbReference type="SAM" id="Phobius"/>
    </source>
</evidence>
<sequence length="400" mass="43279">MEVVGDMRRLKLASHVGVFASGVVILGLWAFRPSDSYDSGIQVAFAGFVMVVVGLLGLMMRLAARDEDIFVGPLRLFATICGAVTGGYALSHTDEAWESTSTDPVPMAPTDQIVTYIEAIAMLVFAAWGVYNMILAVPARRATAARDKAWPVTAEVADRVRRSRGTVVFLRWVMPLPPIVAALVAGFAEDDGFEIRLLFTPSLLLVGCAIYFARTRFDPAAWTAGAALAGAVGGFHIGVYLTVLMMWDVRSAALVFIGCSAAGGFCCRWIAARGRDQVLKPYTRDLVDSPIEVPFASTHDRRLTLNVGTKALSLSRDRFIRGDRFSVVFSFADITSAEVTTVAATHTLHVHGVFNQTMTVHSGPAVRIGLPEDGEWIFPTDQGPDVVHIIEARKQAFAAT</sequence>
<organism evidence="2 3">
    <name type="scientific">Actinokineospora iranica</name>
    <dbReference type="NCBI Taxonomy" id="1271860"/>
    <lineage>
        <taxon>Bacteria</taxon>
        <taxon>Bacillati</taxon>
        <taxon>Actinomycetota</taxon>
        <taxon>Actinomycetes</taxon>
        <taxon>Pseudonocardiales</taxon>
        <taxon>Pseudonocardiaceae</taxon>
        <taxon>Actinokineospora</taxon>
    </lineage>
</organism>
<keyword evidence="3" id="KW-1185">Reference proteome</keyword>
<feature type="transmembrane region" description="Helical" evidence="1">
    <location>
        <begin position="43"/>
        <end position="64"/>
    </location>
</feature>
<accession>A0A1G6LYW1</accession>
<name>A0A1G6LYW1_9PSEU</name>
<gene>
    <name evidence="2" type="ORF">SAMN05216174_102301</name>
</gene>
<reference evidence="3" key="1">
    <citation type="submission" date="2016-10" db="EMBL/GenBank/DDBJ databases">
        <authorList>
            <person name="Varghese N."/>
            <person name="Submissions S."/>
        </authorList>
    </citation>
    <scope>NUCLEOTIDE SEQUENCE [LARGE SCALE GENOMIC DNA]</scope>
    <source>
        <strain evidence="3">IBRC-M 10403</strain>
    </source>
</reference>
<evidence type="ECO:0000313" key="2">
    <source>
        <dbReference type="EMBL" id="SDC48409.1"/>
    </source>
</evidence>
<feature type="transmembrane region" description="Helical" evidence="1">
    <location>
        <begin position="12"/>
        <end position="31"/>
    </location>
</feature>
<feature type="transmembrane region" description="Helical" evidence="1">
    <location>
        <begin position="225"/>
        <end position="247"/>
    </location>
</feature>